<proteinExistence type="inferred from homology"/>
<gene>
    <name evidence="5" type="ORF">AYBTSS11_LOCUS11361</name>
</gene>
<feature type="domain" description="Pectinesterase inhibitor" evidence="4">
    <location>
        <begin position="35"/>
        <end position="194"/>
    </location>
</feature>
<dbReference type="AlphaFoldDB" id="A0AA86S8Z9"/>
<evidence type="ECO:0000313" key="6">
    <source>
        <dbReference type="Proteomes" id="UP001189624"/>
    </source>
</evidence>
<dbReference type="Gene3D" id="1.20.140.40">
    <property type="entry name" value="Invertase/pectin methylesterase inhibitor family protein"/>
    <property type="match status" value="1"/>
</dbReference>
<evidence type="ECO:0000256" key="1">
    <source>
        <dbReference type="ARBA" id="ARBA00022729"/>
    </source>
</evidence>
<dbReference type="Gramene" id="rna-AYBTSS11_LOCUS11361">
    <property type="protein sequence ID" value="CAJ1943448.1"/>
    <property type="gene ID" value="gene-AYBTSS11_LOCUS11361"/>
</dbReference>
<reference evidence="5" key="1">
    <citation type="submission" date="2023-10" db="EMBL/GenBank/DDBJ databases">
        <authorList>
            <person name="Domelevo Entfellner J.-B."/>
        </authorList>
    </citation>
    <scope>NUCLEOTIDE SEQUENCE</scope>
</reference>
<feature type="chain" id="PRO_5041662542" description="Pectinesterase inhibitor domain-containing protein" evidence="3">
    <location>
        <begin position="26"/>
        <end position="207"/>
    </location>
</feature>
<dbReference type="PANTHER" id="PTHR31080:SF207">
    <property type="entry name" value="PECTINESTERASE INHIBITOR 9"/>
    <property type="match status" value="1"/>
</dbReference>
<evidence type="ECO:0000256" key="3">
    <source>
        <dbReference type="SAM" id="SignalP"/>
    </source>
</evidence>
<feature type="signal peptide" evidence="3">
    <location>
        <begin position="1"/>
        <end position="25"/>
    </location>
</feature>
<dbReference type="InterPro" id="IPR051955">
    <property type="entry name" value="PME_Inhibitor"/>
</dbReference>
<accession>A0AA86S8Z9</accession>
<dbReference type="GO" id="GO:0046910">
    <property type="term" value="F:pectinesterase inhibitor activity"/>
    <property type="evidence" value="ECO:0007669"/>
    <property type="project" value="UniProtKB-ARBA"/>
</dbReference>
<keyword evidence="6" id="KW-1185">Reference proteome</keyword>
<dbReference type="CDD" id="cd15798">
    <property type="entry name" value="PMEI-like_3"/>
    <property type="match status" value="1"/>
</dbReference>
<name>A0AA86S8Z9_9FABA</name>
<dbReference type="FunFam" id="1.20.140.40:FF:000005">
    <property type="entry name" value="Pectin methylesterase inhibitor 1"/>
    <property type="match status" value="1"/>
</dbReference>
<dbReference type="Pfam" id="PF04043">
    <property type="entry name" value="PMEI"/>
    <property type="match status" value="1"/>
</dbReference>
<dbReference type="Proteomes" id="UP001189624">
    <property type="component" value="Chromosome 3"/>
</dbReference>
<dbReference type="NCBIfam" id="TIGR01614">
    <property type="entry name" value="PME_inhib"/>
    <property type="match status" value="1"/>
</dbReference>
<dbReference type="PANTHER" id="PTHR31080">
    <property type="entry name" value="PECTINESTERASE INHIBITOR-LIKE"/>
    <property type="match status" value="1"/>
</dbReference>
<sequence length="207" mass="22511">MATKLLCLSLLVLNLVLHMPDIAESATINRSNPNPTADFIKSSCKATRYPVVCVQSLSGYASKIGRSEQELAMAALTVSVSKTRSCTSFLKKMVTEKGMKGKVYNAVRDCIENMDDGVDRLSQSEKELGLVGKPKGKDFLWHMSNIQTWVSAAITDQATCLDGFDGSRLDANLKAAIRSRVVAASQVTSNALALVNRFASKYRTQTP</sequence>
<dbReference type="SMART" id="SM00856">
    <property type="entry name" value="PMEI"/>
    <property type="match status" value="1"/>
</dbReference>
<evidence type="ECO:0000259" key="4">
    <source>
        <dbReference type="SMART" id="SM00856"/>
    </source>
</evidence>
<dbReference type="SUPFAM" id="SSF101148">
    <property type="entry name" value="Plant invertase/pectin methylesterase inhibitor"/>
    <property type="match status" value="1"/>
</dbReference>
<comment type="similarity">
    <text evidence="2">Belongs to the PMEI family.</text>
</comment>
<evidence type="ECO:0000313" key="5">
    <source>
        <dbReference type="EMBL" id="CAJ1943448.1"/>
    </source>
</evidence>
<dbReference type="InterPro" id="IPR035513">
    <property type="entry name" value="Invertase/methylesterase_inhib"/>
</dbReference>
<protein>
    <recommendedName>
        <fullName evidence="4">Pectinesterase inhibitor domain-containing protein</fullName>
    </recommendedName>
</protein>
<keyword evidence="1 3" id="KW-0732">Signal</keyword>
<dbReference type="EMBL" id="OY731400">
    <property type="protein sequence ID" value="CAJ1943448.1"/>
    <property type="molecule type" value="Genomic_DNA"/>
</dbReference>
<organism evidence="5 6">
    <name type="scientific">Sphenostylis stenocarpa</name>
    <dbReference type="NCBI Taxonomy" id="92480"/>
    <lineage>
        <taxon>Eukaryota</taxon>
        <taxon>Viridiplantae</taxon>
        <taxon>Streptophyta</taxon>
        <taxon>Embryophyta</taxon>
        <taxon>Tracheophyta</taxon>
        <taxon>Spermatophyta</taxon>
        <taxon>Magnoliopsida</taxon>
        <taxon>eudicotyledons</taxon>
        <taxon>Gunneridae</taxon>
        <taxon>Pentapetalae</taxon>
        <taxon>rosids</taxon>
        <taxon>fabids</taxon>
        <taxon>Fabales</taxon>
        <taxon>Fabaceae</taxon>
        <taxon>Papilionoideae</taxon>
        <taxon>50 kb inversion clade</taxon>
        <taxon>NPAAA clade</taxon>
        <taxon>indigoferoid/millettioid clade</taxon>
        <taxon>Phaseoleae</taxon>
        <taxon>Sphenostylis</taxon>
    </lineage>
</organism>
<dbReference type="InterPro" id="IPR006501">
    <property type="entry name" value="Pectinesterase_inhib_dom"/>
</dbReference>
<evidence type="ECO:0000256" key="2">
    <source>
        <dbReference type="ARBA" id="ARBA00038471"/>
    </source>
</evidence>